<feature type="compositionally biased region" description="Low complexity" evidence="1">
    <location>
        <begin position="570"/>
        <end position="580"/>
    </location>
</feature>
<sequence length="933" mass="98764">MNSARTSPVNSKSDVSTSEQTNGARTNLVTSGKPDQLSKQQAQVNSERTPNSEQRQSKQSVSQQTQAQTQQAQASKVTPPDATTNSAHASNRQHGVDTRALSSNAQRVEVQVQNLEQLNRLDKQLALAKTVEVAITQAKPQPTAKLTTQLSTQSNAQPNTQNNPTITVQSNSQQSQTNSNSFAQAVVSISGNTLSAELSQSQAKQLHQAGQVVITQAQSKALLTELAKLAVAASSPDSLKLDAIKQAAIAESNQATSAQQTKLASQLILLAQSMQIKMPQALQQLAQQNGVSDTQLANLASRSQGYPLPTSQIQQQQMQFADGPKIQLDSQPRISGGEYLAKIVSHGDKLALQLTKILGSIDVELSPKTQSNITTAKHNDVVIAKLEPARILGQMLKKLDATPLNDAQNVKQSTGSNSPSSTVNQEATKTAMQPSALTQQTNLSSSATSATSSSTSSPLNSEMAELAKQAAKALTEGKITADSTKLKHSAELLSQSAKSDATSTKAEVVLTKPELAPTKADVARAQAVQLQSGQSKQVLASTIQGDLVSSKGAEASSSKAMTNPGQTGINSTGTASNSASTVQANLDGVKAKETAQQQSAVPNKLASEFKGESIKSAQVDAKALTSQLNAAAQQDKSILGQAPKQVNTKTESAEVMSPLKVLSKALSKAGAMTATEAQPSVKVSLANELLKLLPQLSPKPLTTLAEPKQLQAELMGLASIQLSQPAVHSTPLITGSAITTLFQVLLGVRANNSNTKLSPKLAAHVQKLQQTALSRLATSSGLLAGLDKSSTLESLGQLAQSLNVYQQASGEANQAATWYFALPYIINNKQEQFEGKFEQELDEQQQKKGWRLQLKFNLSQGAIVFAAHKHGEQFDLKIQASNQSTIDKVANFEEALTQKINDIGFNLNSIKTEVASIPPTLLPGDHFLVKTMA</sequence>
<feature type="region of interest" description="Disordered" evidence="1">
    <location>
        <begin position="1"/>
        <end position="96"/>
    </location>
</feature>
<evidence type="ECO:0000313" key="3">
    <source>
        <dbReference type="Proteomes" id="UP000291106"/>
    </source>
</evidence>
<dbReference type="EMBL" id="CP036200">
    <property type="protein sequence ID" value="QBF81838.1"/>
    <property type="molecule type" value="Genomic_DNA"/>
</dbReference>
<evidence type="ECO:0008006" key="4">
    <source>
        <dbReference type="Google" id="ProtNLM"/>
    </source>
</evidence>
<dbReference type="AlphaFoldDB" id="A0A411PEB6"/>
<reference evidence="2 3" key="1">
    <citation type="submission" date="2019-02" db="EMBL/GenBank/DDBJ databases">
        <title>Shewanella sp. D4-2 isolated from Dokdo Island.</title>
        <authorList>
            <person name="Baek K."/>
        </authorList>
    </citation>
    <scope>NUCLEOTIDE SEQUENCE [LARGE SCALE GENOMIC DNA]</scope>
    <source>
        <strain evidence="2 3">D4-2</strain>
    </source>
</reference>
<proteinExistence type="predicted"/>
<feature type="compositionally biased region" description="Polar residues" evidence="1">
    <location>
        <begin position="1"/>
        <end position="30"/>
    </location>
</feature>
<feature type="region of interest" description="Disordered" evidence="1">
    <location>
        <begin position="408"/>
        <end position="468"/>
    </location>
</feature>
<feature type="region of interest" description="Disordered" evidence="1">
    <location>
        <begin position="553"/>
        <end position="580"/>
    </location>
</feature>
<feature type="compositionally biased region" description="Polar residues" evidence="1">
    <location>
        <begin position="37"/>
        <end position="54"/>
    </location>
</feature>
<name>A0A411PEB6_9GAMM</name>
<dbReference type="Proteomes" id="UP000291106">
    <property type="component" value="Chromosome"/>
</dbReference>
<gene>
    <name evidence="2" type="ORF">EXU30_03350</name>
</gene>
<feature type="compositionally biased region" description="Polar residues" evidence="1">
    <location>
        <begin position="408"/>
        <end position="443"/>
    </location>
</feature>
<feature type="compositionally biased region" description="Low complexity" evidence="1">
    <location>
        <begin position="444"/>
        <end position="457"/>
    </location>
</feature>
<feature type="compositionally biased region" description="Low complexity" evidence="1">
    <location>
        <begin position="57"/>
        <end position="78"/>
    </location>
</feature>
<dbReference type="OrthoDB" id="6272841at2"/>
<keyword evidence="3" id="KW-1185">Reference proteome</keyword>
<feature type="compositionally biased region" description="Polar residues" evidence="1">
    <location>
        <begin position="81"/>
        <end position="93"/>
    </location>
</feature>
<protein>
    <recommendedName>
        <fullName evidence="4">Flagellar hook-length control protein FliK</fullName>
    </recommendedName>
</protein>
<evidence type="ECO:0000313" key="2">
    <source>
        <dbReference type="EMBL" id="QBF81838.1"/>
    </source>
</evidence>
<accession>A0A411PEB6</accession>
<feature type="compositionally biased region" description="Polar residues" evidence="1">
    <location>
        <begin position="141"/>
        <end position="168"/>
    </location>
</feature>
<feature type="region of interest" description="Disordered" evidence="1">
    <location>
        <begin position="141"/>
        <end position="179"/>
    </location>
</feature>
<dbReference type="RefSeq" id="WP_130597812.1">
    <property type="nucleotide sequence ID" value="NZ_CP036200.1"/>
</dbReference>
<dbReference type="KEGG" id="smai:EXU30_03350"/>
<feature type="compositionally biased region" description="Low complexity" evidence="1">
    <location>
        <begin position="169"/>
        <end position="179"/>
    </location>
</feature>
<evidence type="ECO:0000256" key="1">
    <source>
        <dbReference type="SAM" id="MobiDB-lite"/>
    </source>
</evidence>
<organism evidence="2 3">
    <name type="scientific">Shewanella maritima</name>
    <dbReference type="NCBI Taxonomy" id="2520507"/>
    <lineage>
        <taxon>Bacteria</taxon>
        <taxon>Pseudomonadati</taxon>
        <taxon>Pseudomonadota</taxon>
        <taxon>Gammaproteobacteria</taxon>
        <taxon>Alteromonadales</taxon>
        <taxon>Shewanellaceae</taxon>
        <taxon>Shewanella</taxon>
    </lineage>
</organism>